<organism evidence="5 6">
    <name type="scientific">Rotaria magnacalcarata</name>
    <dbReference type="NCBI Taxonomy" id="392030"/>
    <lineage>
        <taxon>Eukaryota</taxon>
        <taxon>Metazoa</taxon>
        <taxon>Spiralia</taxon>
        <taxon>Gnathifera</taxon>
        <taxon>Rotifera</taxon>
        <taxon>Eurotatoria</taxon>
        <taxon>Bdelloidea</taxon>
        <taxon>Philodinida</taxon>
        <taxon>Philodinidae</taxon>
        <taxon>Rotaria</taxon>
    </lineage>
</organism>
<reference evidence="5" key="1">
    <citation type="submission" date="2021-02" db="EMBL/GenBank/DDBJ databases">
        <authorList>
            <person name="Nowell W R."/>
        </authorList>
    </citation>
    <scope>NUCLEOTIDE SEQUENCE</scope>
</reference>
<dbReference type="InterPro" id="IPR056229">
    <property type="entry name" value="Ig_TMM62"/>
</dbReference>
<evidence type="ECO:0000256" key="1">
    <source>
        <dbReference type="SAM" id="Phobius"/>
    </source>
</evidence>
<dbReference type="InterPro" id="IPR056230">
    <property type="entry name" value="TMEM62_C"/>
</dbReference>
<dbReference type="Pfam" id="PF24394">
    <property type="entry name" value="TMEM62_C"/>
    <property type="match status" value="1"/>
</dbReference>
<keyword evidence="2" id="KW-0732">Signal</keyword>
<feature type="domain" description="TMEM62 Ig-like" evidence="3">
    <location>
        <begin position="297"/>
        <end position="397"/>
    </location>
</feature>
<evidence type="ECO:0000259" key="4">
    <source>
        <dbReference type="Pfam" id="PF24394"/>
    </source>
</evidence>
<feature type="transmembrane region" description="Helical" evidence="1">
    <location>
        <begin position="420"/>
        <end position="440"/>
    </location>
</feature>
<dbReference type="PANTHER" id="PTHR14795:SF0">
    <property type="entry name" value="TRANSMEMBRANE PROTEIN 62"/>
    <property type="match status" value="1"/>
</dbReference>
<feature type="transmembrane region" description="Helical" evidence="1">
    <location>
        <begin position="569"/>
        <end position="588"/>
    </location>
</feature>
<name>A0A8S2Q816_9BILA</name>
<keyword evidence="1" id="KW-0472">Membrane</keyword>
<evidence type="ECO:0000256" key="2">
    <source>
        <dbReference type="SAM" id="SignalP"/>
    </source>
</evidence>
<evidence type="ECO:0000259" key="3">
    <source>
        <dbReference type="Pfam" id="PF24384"/>
    </source>
</evidence>
<evidence type="ECO:0000313" key="5">
    <source>
        <dbReference type="EMBL" id="CAF4093747.1"/>
    </source>
</evidence>
<dbReference type="SUPFAM" id="SSF56300">
    <property type="entry name" value="Metallo-dependent phosphatases"/>
    <property type="match status" value="1"/>
</dbReference>
<feature type="domain" description="TMEM62 C-terminal" evidence="4">
    <location>
        <begin position="428"/>
        <end position="558"/>
    </location>
</feature>
<feature type="transmembrane region" description="Helical" evidence="1">
    <location>
        <begin position="523"/>
        <end position="548"/>
    </location>
</feature>
<dbReference type="PANTHER" id="PTHR14795">
    <property type="entry name" value="HELICASE RELATED"/>
    <property type="match status" value="1"/>
</dbReference>
<sequence length="661" mass="77170">FQSFQMKFSFDYFLFILFLYIQQTHLLEQRTYDEHLGSTGKHLFHFVHVTDIHATHFGHADRLEQFEQFCNQIIKSLIKPQVTVISGDLTHNRDPGFSSNQYEQEWIMYRNILNRTNVTQHTAWLDMRGNHDVFMDPDPQSSKSLYRIYSHQGASHKGSYQYTLTTNDNDTYSFVGIDLCPRPGAGRPFNFLGHISEEEMINIKNLSEQTQNSNTTIFFGHYPLSFTYSKGLMELMHHGIAYLNGHLHTSIKYLYAQHSDGLLELELADWKDHRRFRIITIDSGLLSFEDLHFDQPIYTVISNPKAAKFKTSREPLYRLSQSTHIRIVIFSKWPIIDVRVSIDSKVLGNAIQSIDNQNLYVLQWNASYYNDGYHHKLSVEIEDNQNNKMKTENEFSLSTTTAIAWTLSKFILFIHWPTFGIISISGALCVYIIVLMFFRFRAKRMIPTRSCCGVCFTLWNKVRLRMMLLCSIDLFYYSLIGLALYHFIGPWYIGYLTDGHLGAVFLWGTMMRGMYLPPDMQTFMGTIQLLLFLFPLTLCLCSSCYYRYVQLQSSIHLTESNCHRAFRIYTVYLIFIYTVVFVLFWSFISTASYKLAWIISPFGVALAAFSSFLFLKSKQLKIEDFKFQSIPNEHDDSINENIIEVNDQESIVTESFPRQML</sequence>
<keyword evidence="1" id="KW-1133">Transmembrane helix</keyword>
<feature type="transmembrane region" description="Helical" evidence="1">
    <location>
        <begin position="594"/>
        <end position="615"/>
    </location>
</feature>
<protein>
    <recommendedName>
        <fullName evidence="7">Transmembrane protein 62</fullName>
    </recommendedName>
</protein>
<evidence type="ECO:0008006" key="7">
    <source>
        <dbReference type="Google" id="ProtNLM"/>
    </source>
</evidence>
<feature type="transmembrane region" description="Helical" evidence="1">
    <location>
        <begin position="466"/>
        <end position="488"/>
    </location>
</feature>
<dbReference type="EMBL" id="CAJOBJ010007742">
    <property type="protein sequence ID" value="CAF4093747.1"/>
    <property type="molecule type" value="Genomic_DNA"/>
</dbReference>
<feature type="signal peptide" evidence="2">
    <location>
        <begin position="1"/>
        <end position="26"/>
    </location>
</feature>
<dbReference type="InterPro" id="IPR029052">
    <property type="entry name" value="Metallo-depent_PP-like"/>
</dbReference>
<dbReference type="Gene3D" id="3.60.21.10">
    <property type="match status" value="1"/>
</dbReference>
<keyword evidence="1" id="KW-0812">Transmembrane</keyword>
<evidence type="ECO:0000313" key="6">
    <source>
        <dbReference type="Proteomes" id="UP000681720"/>
    </source>
</evidence>
<feature type="non-terminal residue" evidence="5">
    <location>
        <position position="1"/>
    </location>
</feature>
<proteinExistence type="predicted"/>
<dbReference type="Pfam" id="PF24384">
    <property type="entry name" value="Ig_TMM62"/>
    <property type="match status" value="1"/>
</dbReference>
<gene>
    <name evidence="5" type="ORF">GIL414_LOCUS16746</name>
</gene>
<dbReference type="AlphaFoldDB" id="A0A8S2Q816"/>
<accession>A0A8S2Q816</accession>
<dbReference type="Proteomes" id="UP000681720">
    <property type="component" value="Unassembled WGS sequence"/>
</dbReference>
<comment type="caution">
    <text evidence="5">The sequence shown here is derived from an EMBL/GenBank/DDBJ whole genome shotgun (WGS) entry which is preliminary data.</text>
</comment>
<feature type="chain" id="PRO_5035870059" description="Transmembrane protein 62" evidence="2">
    <location>
        <begin position="27"/>
        <end position="661"/>
    </location>
</feature>